<proteinExistence type="predicted"/>
<keyword evidence="1" id="KW-0479">Metal-binding</keyword>
<feature type="region of interest" description="Disordered" evidence="6">
    <location>
        <begin position="479"/>
        <end position="539"/>
    </location>
</feature>
<name>F4P6N6_BATDJ</name>
<evidence type="ECO:0000256" key="4">
    <source>
        <dbReference type="ARBA" id="ARBA00022833"/>
    </source>
</evidence>
<dbReference type="OrthoDB" id="10255185at2759"/>
<dbReference type="InterPro" id="IPR049899">
    <property type="entry name" value="Znf_C2HC_C3H"/>
</dbReference>
<evidence type="ECO:0000256" key="1">
    <source>
        <dbReference type="ARBA" id="ARBA00022723"/>
    </source>
</evidence>
<feature type="compositionally biased region" description="Basic and acidic residues" evidence="6">
    <location>
        <begin position="282"/>
        <end position="295"/>
    </location>
</feature>
<sequence>MISSGCVSTPGSASAFRLCHICGIAYSKASLPAHQKSCIRKSLGTIQTTRSMTALSAGSVSFYPCTSCMTKIPQFKLAQHLRTCKGVSLSKSPAAQIYHEEPCRGSNEKNYAPASAPVYRGGYLNNTVFNENHGFSRGDDGTEMHSSDQGYQQNRDMHRSNSSQNQSNQQFIHPSTLNTNKKHTSLDYDSATQFVGDRIVSPNQTALSYPLTPLHAHSPMKEAIPSFSTKPIEQHQPSIRVVPKRSMREIPITSTLSVMPDTSHTPTHISALQKSASTTPTWDDKSLSRHRDPISDTHQSISTSMHPKSYNKEYQVASPAHGEFSSGAEMIQEELVEEYATLPLNMAPCRICNRKFLAERMEKHIIACMKSHQSRKVFNASDSRIKGTELEKYASKQHNQPSNDLAEKKLPKKSNWRIKHDAFVQMVRSARQPVDGTSSTTNQPKIDPNPDYVTCPSCNRRFNEDSGARHMPLCKEKTDKANRQAMAQVRNSSVKSGGVGNGRSGSLSTPATANREDMLKRRTAYKPPTPKTAKSAGKK</sequence>
<dbReference type="RefSeq" id="XP_006680330.1">
    <property type="nucleotide sequence ID" value="XM_006680267.1"/>
</dbReference>
<dbReference type="AlphaFoldDB" id="F4P6N6"/>
<evidence type="ECO:0000313" key="9">
    <source>
        <dbReference type="Proteomes" id="UP000007241"/>
    </source>
</evidence>
<feature type="compositionally biased region" description="Low complexity" evidence="6">
    <location>
        <begin position="160"/>
        <end position="170"/>
    </location>
</feature>
<evidence type="ECO:0000256" key="3">
    <source>
        <dbReference type="ARBA" id="ARBA00022771"/>
    </source>
</evidence>
<feature type="domain" description="C2HC/C3H-type" evidence="7">
    <location>
        <begin position="451"/>
        <end position="480"/>
    </location>
</feature>
<feature type="compositionally biased region" description="Basic and acidic residues" evidence="6">
    <location>
        <begin position="134"/>
        <end position="146"/>
    </location>
</feature>
<evidence type="ECO:0000259" key="7">
    <source>
        <dbReference type="PROSITE" id="PS52027"/>
    </source>
</evidence>
<dbReference type="EMBL" id="GL882887">
    <property type="protein sequence ID" value="EGF78823.1"/>
    <property type="molecule type" value="Genomic_DNA"/>
</dbReference>
<feature type="region of interest" description="Disordered" evidence="6">
    <location>
        <begin position="273"/>
        <end position="307"/>
    </location>
</feature>
<keyword evidence="2" id="KW-0677">Repeat</keyword>
<feature type="compositionally biased region" description="Polar residues" evidence="6">
    <location>
        <begin position="435"/>
        <end position="444"/>
    </location>
</feature>
<dbReference type="GeneID" id="18238976"/>
<evidence type="ECO:0000256" key="5">
    <source>
        <dbReference type="PROSITE-ProRule" id="PRU01371"/>
    </source>
</evidence>
<feature type="domain" description="C2HC/C3H-type" evidence="7">
    <location>
        <begin position="345"/>
        <end position="374"/>
    </location>
</feature>
<gene>
    <name evidence="8" type="ORF">BATDEDRAFT_26162</name>
</gene>
<evidence type="ECO:0000256" key="6">
    <source>
        <dbReference type="SAM" id="MobiDB-lite"/>
    </source>
</evidence>
<dbReference type="Gene3D" id="3.30.160.60">
    <property type="entry name" value="Classic Zinc Finger"/>
    <property type="match status" value="2"/>
</dbReference>
<dbReference type="PROSITE" id="PS52027">
    <property type="entry name" value="ZF_C2HC_C3H"/>
    <property type="match status" value="2"/>
</dbReference>
<dbReference type="PANTHER" id="PTHR13555">
    <property type="entry name" value="C2H2 ZINC FINGER CGI-62-RELATED"/>
    <property type="match status" value="1"/>
</dbReference>
<evidence type="ECO:0000256" key="2">
    <source>
        <dbReference type="ARBA" id="ARBA00022737"/>
    </source>
</evidence>
<feature type="region of interest" description="Disordered" evidence="6">
    <location>
        <begin position="429"/>
        <end position="448"/>
    </location>
</feature>
<dbReference type="InterPro" id="IPR026319">
    <property type="entry name" value="ZC2HC1A/B-like"/>
</dbReference>
<feature type="compositionally biased region" description="Polar residues" evidence="6">
    <location>
        <begin position="296"/>
        <end position="306"/>
    </location>
</feature>
<dbReference type="Proteomes" id="UP000007241">
    <property type="component" value="Unassembled WGS sequence"/>
</dbReference>
<reference evidence="8 9" key="1">
    <citation type="submission" date="2009-12" db="EMBL/GenBank/DDBJ databases">
        <title>The draft genome of Batrachochytrium dendrobatidis.</title>
        <authorList>
            <consortium name="US DOE Joint Genome Institute (JGI-PGF)"/>
            <person name="Kuo A."/>
            <person name="Salamov A."/>
            <person name="Schmutz J."/>
            <person name="Lucas S."/>
            <person name="Pitluck S."/>
            <person name="Rosenblum E."/>
            <person name="Stajich J."/>
            <person name="Eisen M."/>
            <person name="Grigoriev I.V."/>
        </authorList>
    </citation>
    <scope>NUCLEOTIDE SEQUENCE [LARGE SCALE GENOMIC DNA]</scope>
    <source>
        <strain evidence="9">JAM81 / FGSC 10211</strain>
    </source>
</reference>
<dbReference type="GO" id="GO:0008270">
    <property type="term" value="F:zinc ion binding"/>
    <property type="evidence" value="ECO:0007669"/>
    <property type="project" value="UniProtKB-KW"/>
</dbReference>
<dbReference type="Pfam" id="PF13913">
    <property type="entry name" value="zf-C2HC_2"/>
    <property type="match status" value="2"/>
</dbReference>
<keyword evidence="3 5" id="KW-0863">Zinc-finger</keyword>
<keyword evidence="9" id="KW-1185">Reference proteome</keyword>
<dbReference type="InParanoid" id="F4P6N6"/>
<accession>F4P6N6</accession>
<feature type="region of interest" description="Disordered" evidence="6">
    <location>
        <begin position="132"/>
        <end position="171"/>
    </location>
</feature>
<dbReference type="PANTHER" id="PTHR13555:SF36">
    <property type="entry name" value="ZINC FINGER C2HC DOMAIN-CONTAINING PROTEIN 1B"/>
    <property type="match status" value="1"/>
</dbReference>
<keyword evidence="4" id="KW-0862">Zinc</keyword>
<dbReference type="HOGENOM" id="CLU_505237_0_0_1"/>
<evidence type="ECO:0000313" key="8">
    <source>
        <dbReference type="EMBL" id="EGF78823.1"/>
    </source>
</evidence>
<organism evidence="8 9">
    <name type="scientific">Batrachochytrium dendrobatidis (strain JAM81 / FGSC 10211)</name>
    <name type="common">Frog chytrid fungus</name>
    <dbReference type="NCBI Taxonomy" id="684364"/>
    <lineage>
        <taxon>Eukaryota</taxon>
        <taxon>Fungi</taxon>
        <taxon>Fungi incertae sedis</taxon>
        <taxon>Chytridiomycota</taxon>
        <taxon>Chytridiomycota incertae sedis</taxon>
        <taxon>Chytridiomycetes</taxon>
        <taxon>Rhizophydiales</taxon>
        <taxon>Rhizophydiales incertae sedis</taxon>
        <taxon>Batrachochytrium</taxon>
    </lineage>
</organism>
<protein>
    <recommendedName>
        <fullName evidence="7">C2HC/C3H-type domain-containing protein</fullName>
    </recommendedName>
</protein>